<dbReference type="GeneID" id="55996477"/>
<evidence type="ECO:0000256" key="4">
    <source>
        <dbReference type="ARBA" id="ARBA00022487"/>
    </source>
</evidence>
<keyword evidence="12" id="KW-1185">Reference proteome</keyword>
<dbReference type="Gene3D" id="3.40.50.1820">
    <property type="entry name" value="alpha/beta hydrolase"/>
    <property type="match status" value="1"/>
</dbReference>
<dbReference type="Proteomes" id="UP000509510">
    <property type="component" value="Chromosome V"/>
</dbReference>
<dbReference type="InterPro" id="IPR050565">
    <property type="entry name" value="LYPA1-2/EST-like"/>
</dbReference>
<evidence type="ECO:0000256" key="7">
    <source>
        <dbReference type="ARBA" id="ARBA00029392"/>
    </source>
</evidence>
<dbReference type="PANTHER" id="PTHR10655:SF17">
    <property type="entry name" value="LYSOPHOSPHOLIPASE-LIKE PROTEIN 1"/>
    <property type="match status" value="1"/>
</dbReference>
<keyword evidence="5" id="KW-0378">Hydrolase</keyword>
<dbReference type="AlphaFoldDB" id="A0A7H8R6J9"/>
<proteinExistence type="inferred from homology"/>
<evidence type="ECO:0000313" key="11">
    <source>
        <dbReference type="EMBL" id="QKX61837.1"/>
    </source>
</evidence>
<evidence type="ECO:0000256" key="5">
    <source>
        <dbReference type="ARBA" id="ARBA00022801"/>
    </source>
</evidence>
<evidence type="ECO:0000256" key="9">
    <source>
        <dbReference type="ARBA" id="ARBA00047337"/>
    </source>
</evidence>
<dbReference type="PANTHER" id="PTHR10655">
    <property type="entry name" value="LYSOPHOSPHOLIPASE-RELATED"/>
    <property type="match status" value="1"/>
</dbReference>
<evidence type="ECO:0000256" key="3">
    <source>
        <dbReference type="ARBA" id="ARBA00014923"/>
    </source>
</evidence>
<dbReference type="GO" id="GO:0005737">
    <property type="term" value="C:cytoplasm"/>
    <property type="evidence" value="ECO:0007669"/>
    <property type="project" value="TreeGrafter"/>
</dbReference>
<organism evidence="11 12">
    <name type="scientific">Talaromyces rugulosus</name>
    <name type="common">Penicillium rugulosum</name>
    <dbReference type="NCBI Taxonomy" id="121627"/>
    <lineage>
        <taxon>Eukaryota</taxon>
        <taxon>Fungi</taxon>
        <taxon>Dikarya</taxon>
        <taxon>Ascomycota</taxon>
        <taxon>Pezizomycotina</taxon>
        <taxon>Eurotiomycetes</taxon>
        <taxon>Eurotiomycetidae</taxon>
        <taxon>Eurotiales</taxon>
        <taxon>Trichocomaceae</taxon>
        <taxon>Talaromyces</taxon>
        <taxon>Talaromyces sect. Islandici</taxon>
    </lineage>
</organism>
<dbReference type="EMBL" id="CP055902">
    <property type="protein sequence ID" value="QKX61837.1"/>
    <property type="molecule type" value="Genomic_DNA"/>
</dbReference>
<comment type="function">
    <text evidence="7">Hydrolyzes fatty acids from S-acylated cysteine residues in proteins with a strong preference for palmitoylated G-alpha proteins over other acyl substrates. Mediates the deacylation of G-alpha proteins such as GPA1 in vivo, but has weak or no activity toward palmitoylated Ras proteins. Has weak lysophospholipase activity in vitro; however such activity may not exist in vivo.</text>
</comment>
<keyword evidence="6" id="KW-0276">Fatty acid metabolism</keyword>
<comment type="catalytic activity">
    <reaction evidence="9">
        <text>S-hexadecanoyl-L-cysteinyl-[protein] + H2O = L-cysteinyl-[protein] + hexadecanoate + H(+)</text>
        <dbReference type="Rhea" id="RHEA:19233"/>
        <dbReference type="Rhea" id="RHEA-COMP:10131"/>
        <dbReference type="Rhea" id="RHEA-COMP:11032"/>
        <dbReference type="ChEBI" id="CHEBI:7896"/>
        <dbReference type="ChEBI" id="CHEBI:15377"/>
        <dbReference type="ChEBI" id="CHEBI:15378"/>
        <dbReference type="ChEBI" id="CHEBI:29950"/>
        <dbReference type="ChEBI" id="CHEBI:74151"/>
        <dbReference type="EC" id="3.1.2.22"/>
    </reaction>
</comment>
<dbReference type="OrthoDB" id="2418081at2759"/>
<accession>A0A7H8R6J9</accession>
<reference evidence="12" key="1">
    <citation type="submission" date="2020-06" db="EMBL/GenBank/DDBJ databases">
        <title>A chromosome-scale genome assembly of Talaromyces rugulosus W13939.</title>
        <authorList>
            <person name="Wang B."/>
            <person name="Guo L."/>
            <person name="Ye K."/>
            <person name="Wang L."/>
        </authorList>
    </citation>
    <scope>NUCLEOTIDE SEQUENCE [LARGE SCALE GENOMIC DNA]</scope>
    <source>
        <strain evidence="12">W13939</strain>
    </source>
</reference>
<dbReference type="KEGG" id="trg:TRUGW13939_08993"/>
<evidence type="ECO:0000256" key="8">
    <source>
        <dbReference type="ARBA" id="ARBA00031195"/>
    </source>
</evidence>
<dbReference type="GO" id="GO:0006631">
    <property type="term" value="P:fatty acid metabolic process"/>
    <property type="evidence" value="ECO:0007669"/>
    <property type="project" value="UniProtKB-KW"/>
</dbReference>
<dbReference type="GO" id="GO:0008474">
    <property type="term" value="F:palmitoyl-(protein) hydrolase activity"/>
    <property type="evidence" value="ECO:0007669"/>
    <property type="project" value="UniProtKB-EC"/>
</dbReference>
<dbReference type="Pfam" id="PF02230">
    <property type="entry name" value="Abhydrolase_2"/>
    <property type="match status" value="1"/>
</dbReference>
<keyword evidence="4" id="KW-0719">Serine esterase</keyword>
<gene>
    <name evidence="11" type="ORF">TRUGW13939_08993</name>
</gene>
<comment type="similarity">
    <text evidence="1">Belongs to the AB hydrolase superfamily. AB hydrolase 2 family.</text>
</comment>
<evidence type="ECO:0000313" key="12">
    <source>
        <dbReference type="Proteomes" id="UP000509510"/>
    </source>
</evidence>
<name>A0A7H8R6J9_TALRU</name>
<sequence>MLANFSQVPSNLFPPRHIFYPPSNTHQNTIIFIHERGSTGEQLSSHLNLAVLPSDKAIYDYFPATRWVFPTAKKKYLYSPHTRSRSRNSNRPSISEWFNMESIAESELGSDKQVDHLRESASYIMRVIEDELKRVNGDPKRIFLGGIGQGMALALVVLLCTPHRFGGFVGVNGWIPFAEILKRCIERGNIDEAKRFFKWNVMIPIHQHAQNFAQSSRSAVSNERGRSQFDPQSAMLGLAMPEEVKQVPILVSHVSAKWLVVKTESTHAVYSLLQNMGFEQLTWDSSSCEQHEDDTPGYDSGGVAFSLVVPEQLECMIKYLKEIGMG</sequence>
<evidence type="ECO:0000256" key="2">
    <source>
        <dbReference type="ARBA" id="ARBA00012423"/>
    </source>
</evidence>
<dbReference type="RefSeq" id="XP_035348011.1">
    <property type="nucleotide sequence ID" value="XM_035492118.1"/>
</dbReference>
<dbReference type="EC" id="3.1.2.22" evidence="2"/>
<evidence type="ECO:0000256" key="1">
    <source>
        <dbReference type="ARBA" id="ARBA00006499"/>
    </source>
</evidence>
<protein>
    <recommendedName>
        <fullName evidence="3">Acyl-protein thioesterase 1</fullName>
        <ecNumber evidence="2">3.1.2.22</ecNumber>
    </recommendedName>
    <alternativeName>
        <fullName evidence="8">Palmitoyl-protein hydrolase</fullName>
    </alternativeName>
</protein>
<evidence type="ECO:0000256" key="6">
    <source>
        <dbReference type="ARBA" id="ARBA00022832"/>
    </source>
</evidence>
<dbReference type="GO" id="GO:0052689">
    <property type="term" value="F:carboxylic ester hydrolase activity"/>
    <property type="evidence" value="ECO:0007669"/>
    <property type="project" value="UniProtKB-KW"/>
</dbReference>
<dbReference type="InterPro" id="IPR003140">
    <property type="entry name" value="PLipase/COase/thioEstase"/>
</dbReference>
<dbReference type="SUPFAM" id="SSF53474">
    <property type="entry name" value="alpha/beta-Hydrolases"/>
    <property type="match status" value="1"/>
</dbReference>
<dbReference type="InterPro" id="IPR029058">
    <property type="entry name" value="AB_hydrolase_fold"/>
</dbReference>
<feature type="domain" description="Phospholipase/carboxylesterase/thioesterase" evidence="10">
    <location>
        <begin position="22"/>
        <end position="205"/>
    </location>
</feature>
<keyword evidence="6" id="KW-0443">Lipid metabolism</keyword>
<evidence type="ECO:0000259" key="10">
    <source>
        <dbReference type="Pfam" id="PF02230"/>
    </source>
</evidence>